<dbReference type="SUPFAM" id="SSF52402">
    <property type="entry name" value="Adenine nucleotide alpha hydrolases-like"/>
    <property type="match status" value="2"/>
</dbReference>
<dbReference type="CDD" id="cd00293">
    <property type="entry name" value="USP-like"/>
    <property type="match status" value="1"/>
</dbReference>
<comment type="similarity">
    <text evidence="1">Belongs to the universal stress protein A family.</text>
</comment>
<sequence>MPVKKILVPVRGDGKGENILAHAAAIARHHHAHVEVLHCRARPADMIPYGVVVPSALREQIKRQASELANAEEEALVNSFVGLLPELGLSRTDGSTGHDGATASWHEEEGKMADVIRPWGRLADLIVVAKPDRDRNLGSNTLRAALYHCGRPVLMVPPTDTAPRSVCHHLAIAWNGSMQGSRVVALSLDLLREAEAVTILDGGSHHAATSGEELARYLGFNGVTAGIHRIDASHSPGEVILAEAAKAGADTLVMGAYSHSREHETVFGGATQHVVDRSTMPVVLAH</sequence>
<dbReference type="PANTHER" id="PTHR46268">
    <property type="entry name" value="STRESS RESPONSE PROTEIN NHAX"/>
    <property type="match status" value="1"/>
</dbReference>
<name>A0A8J7MAP8_9RHOB</name>
<dbReference type="Pfam" id="PF00582">
    <property type="entry name" value="Usp"/>
    <property type="match status" value="2"/>
</dbReference>
<organism evidence="3 4">
    <name type="scientific">Thermohalobaculum xanthum</name>
    <dbReference type="NCBI Taxonomy" id="2753746"/>
    <lineage>
        <taxon>Bacteria</taxon>
        <taxon>Pseudomonadati</taxon>
        <taxon>Pseudomonadota</taxon>
        <taxon>Alphaproteobacteria</taxon>
        <taxon>Rhodobacterales</taxon>
        <taxon>Paracoccaceae</taxon>
        <taxon>Thermohalobaculum</taxon>
    </lineage>
</organism>
<feature type="domain" description="UspA" evidence="2">
    <location>
        <begin position="180"/>
        <end position="285"/>
    </location>
</feature>
<comment type="caution">
    <text evidence="3">The sequence shown here is derived from an EMBL/GenBank/DDBJ whole genome shotgun (WGS) entry which is preliminary data.</text>
</comment>
<evidence type="ECO:0000259" key="2">
    <source>
        <dbReference type="Pfam" id="PF00582"/>
    </source>
</evidence>
<dbReference type="AlphaFoldDB" id="A0A8J7MAP8"/>
<feature type="domain" description="UspA" evidence="2">
    <location>
        <begin position="3"/>
        <end position="157"/>
    </location>
</feature>
<dbReference type="InterPro" id="IPR006015">
    <property type="entry name" value="Universal_stress_UspA"/>
</dbReference>
<dbReference type="RefSeq" id="WP_200611645.1">
    <property type="nucleotide sequence ID" value="NZ_JAEHHL010000009.1"/>
</dbReference>
<evidence type="ECO:0000313" key="4">
    <source>
        <dbReference type="Proteomes" id="UP000655420"/>
    </source>
</evidence>
<dbReference type="EMBL" id="JAEHHL010000009">
    <property type="protein sequence ID" value="MBK0400599.1"/>
    <property type="molecule type" value="Genomic_DNA"/>
</dbReference>
<proteinExistence type="inferred from homology"/>
<evidence type="ECO:0000313" key="3">
    <source>
        <dbReference type="EMBL" id="MBK0400599.1"/>
    </source>
</evidence>
<accession>A0A8J7MAP8</accession>
<protein>
    <submittedName>
        <fullName evidence="3">Universal stress protein</fullName>
    </submittedName>
</protein>
<keyword evidence="4" id="KW-1185">Reference proteome</keyword>
<dbReference type="Proteomes" id="UP000655420">
    <property type="component" value="Unassembled WGS sequence"/>
</dbReference>
<dbReference type="PANTHER" id="PTHR46268:SF6">
    <property type="entry name" value="UNIVERSAL STRESS PROTEIN UP12"/>
    <property type="match status" value="1"/>
</dbReference>
<dbReference type="PRINTS" id="PR01438">
    <property type="entry name" value="UNVRSLSTRESS"/>
</dbReference>
<dbReference type="Gene3D" id="3.40.50.12370">
    <property type="match status" value="1"/>
</dbReference>
<evidence type="ECO:0000256" key="1">
    <source>
        <dbReference type="ARBA" id="ARBA00008791"/>
    </source>
</evidence>
<reference evidence="3" key="1">
    <citation type="submission" date="2020-12" db="EMBL/GenBank/DDBJ databases">
        <title>Bacterial taxonomy.</title>
        <authorList>
            <person name="Pan X."/>
        </authorList>
    </citation>
    <scope>NUCLEOTIDE SEQUENCE</scope>
    <source>
        <strain evidence="3">M0105</strain>
    </source>
</reference>
<dbReference type="InterPro" id="IPR006016">
    <property type="entry name" value="UspA"/>
</dbReference>
<gene>
    <name evidence="3" type="ORF">H0I76_15480</name>
</gene>